<dbReference type="PROSITE" id="PS50109">
    <property type="entry name" value="HIS_KIN"/>
    <property type="match status" value="1"/>
</dbReference>
<dbReference type="PROSITE" id="PS00041">
    <property type="entry name" value="HTH_ARAC_FAMILY_1"/>
    <property type="match status" value="1"/>
</dbReference>
<evidence type="ECO:0000256" key="4">
    <source>
        <dbReference type="ARBA" id="ARBA00022679"/>
    </source>
</evidence>
<keyword evidence="7" id="KW-0067">ATP-binding</keyword>
<dbReference type="SMART" id="SM00448">
    <property type="entry name" value="REC"/>
    <property type="match status" value="1"/>
</dbReference>
<protein>
    <recommendedName>
        <fullName evidence="2">histidine kinase</fullName>
        <ecNumber evidence="2">2.7.13.3</ecNumber>
    </recommendedName>
</protein>
<dbReference type="PANTHER" id="PTHR43547">
    <property type="entry name" value="TWO-COMPONENT HISTIDINE KINASE"/>
    <property type="match status" value="1"/>
</dbReference>
<name>A0A2S9J505_9SPHI</name>
<keyword evidence="4" id="KW-0808">Transferase</keyword>
<dbReference type="SUPFAM" id="SSF55874">
    <property type="entry name" value="ATPase domain of HSP90 chaperone/DNA topoisomerase II/histidine kinase"/>
    <property type="match status" value="1"/>
</dbReference>
<dbReference type="Pfam" id="PF07495">
    <property type="entry name" value="Y_Y_Y"/>
    <property type="match status" value="1"/>
</dbReference>
<dbReference type="InterPro" id="IPR009057">
    <property type="entry name" value="Homeodomain-like_sf"/>
</dbReference>
<keyword evidence="13" id="KW-0472">Membrane</keyword>
<evidence type="ECO:0000313" key="19">
    <source>
        <dbReference type="Proteomes" id="UP000239711"/>
    </source>
</evidence>
<evidence type="ECO:0000256" key="6">
    <source>
        <dbReference type="ARBA" id="ARBA00022777"/>
    </source>
</evidence>
<dbReference type="InterPro" id="IPR018060">
    <property type="entry name" value="HTH_AraC"/>
</dbReference>
<dbReference type="InterPro" id="IPR011110">
    <property type="entry name" value="Reg_prop"/>
</dbReference>
<dbReference type="GO" id="GO:0043565">
    <property type="term" value="F:sequence-specific DNA binding"/>
    <property type="evidence" value="ECO:0007669"/>
    <property type="project" value="InterPro"/>
</dbReference>
<dbReference type="SMART" id="SM00387">
    <property type="entry name" value="HATPase_c"/>
    <property type="match status" value="1"/>
</dbReference>
<feature type="domain" description="Response regulatory" evidence="17">
    <location>
        <begin position="1083"/>
        <end position="1198"/>
    </location>
</feature>
<evidence type="ECO:0000259" key="17">
    <source>
        <dbReference type="PROSITE" id="PS50110"/>
    </source>
</evidence>
<dbReference type="SUPFAM" id="SSF47384">
    <property type="entry name" value="Homodimeric domain of signal transducing histidine kinase"/>
    <property type="match status" value="1"/>
</dbReference>
<evidence type="ECO:0000256" key="7">
    <source>
        <dbReference type="ARBA" id="ARBA00022840"/>
    </source>
</evidence>
<keyword evidence="13" id="KW-0812">Transmembrane</keyword>
<dbReference type="EMBL" id="PVBQ01000005">
    <property type="protein sequence ID" value="PRD47840.1"/>
    <property type="molecule type" value="Genomic_DNA"/>
</dbReference>
<dbReference type="InterPro" id="IPR003661">
    <property type="entry name" value="HisK_dim/P_dom"/>
</dbReference>
<dbReference type="InterPro" id="IPR004358">
    <property type="entry name" value="Sig_transdc_His_kin-like_C"/>
</dbReference>
<dbReference type="SMART" id="SM00342">
    <property type="entry name" value="HTH_ARAC"/>
    <property type="match status" value="1"/>
</dbReference>
<dbReference type="CDD" id="cd00075">
    <property type="entry name" value="HATPase"/>
    <property type="match status" value="1"/>
</dbReference>
<feature type="chain" id="PRO_5015779990" description="histidine kinase" evidence="14">
    <location>
        <begin position="20"/>
        <end position="1337"/>
    </location>
</feature>
<feature type="transmembrane region" description="Helical" evidence="13">
    <location>
        <begin position="773"/>
        <end position="793"/>
    </location>
</feature>
<evidence type="ECO:0000256" key="5">
    <source>
        <dbReference type="ARBA" id="ARBA00022741"/>
    </source>
</evidence>
<feature type="domain" description="HTH araC/xylS-type" evidence="15">
    <location>
        <begin position="1232"/>
        <end position="1331"/>
    </location>
</feature>
<feature type="modified residue" description="4-aspartylphosphate" evidence="12">
    <location>
        <position position="1131"/>
    </location>
</feature>
<dbReference type="Gene3D" id="1.10.10.60">
    <property type="entry name" value="Homeodomain-like"/>
    <property type="match status" value="1"/>
</dbReference>
<dbReference type="GO" id="GO:0003700">
    <property type="term" value="F:DNA-binding transcription factor activity"/>
    <property type="evidence" value="ECO:0007669"/>
    <property type="project" value="InterPro"/>
</dbReference>
<dbReference type="EC" id="2.7.13.3" evidence="2"/>
<evidence type="ECO:0000256" key="10">
    <source>
        <dbReference type="ARBA" id="ARBA00023125"/>
    </source>
</evidence>
<keyword evidence="3 12" id="KW-0597">Phosphoprotein</keyword>
<evidence type="ECO:0000256" key="9">
    <source>
        <dbReference type="ARBA" id="ARBA00023015"/>
    </source>
</evidence>
<dbReference type="InterPro" id="IPR036097">
    <property type="entry name" value="HisK_dim/P_sf"/>
</dbReference>
<dbReference type="Gene3D" id="3.40.50.2300">
    <property type="match status" value="1"/>
</dbReference>
<dbReference type="Gene3D" id="2.130.10.10">
    <property type="entry name" value="YVTN repeat-like/Quinoprotein amine dehydrogenase"/>
    <property type="match status" value="2"/>
</dbReference>
<feature type="signal peptide" evidence="14">
    <location>
        <begin position="1"/>
        <end position="19"/>
    </location>
</feature>
<keyword evidence="11" id="KW-0804">Transcription</keyword>
<evidence type="ECO:0000256" key="2">
    <source>
        <dbReference type="ARBA" id="ARBA00012438"/>
    </source>
</evidence>
<dbReference type="InterPro" id="IPR001789">
    <property type="entry name" value="Sig_transdc_resp-reg_receiver"/>
</dbReference>
<dbReference type="Pfam" id="PF12833">
    <property type="entry name" value="HTH_18"/>
    <property type="match status" value="1"/>
</dbReference>
<evidence type="ECO:0000256" key="12">
    <source>
        <dbReference type="PROSITE-ProRule" id="PRU00169"/>
    </source>
</evidence>
<dbReference type="PRINTS" id="PR00344">
    <property type="entry name" value="BCTRLSENSOR"/>
</dbReference>
<dbReference type="InterPro" id="IPR005467">
    <property type="entry name" value="His_kinase_dom"/>
</dbReference>
<keyword evidence="6 18" id="KW-0418">Kinase</keyword>
<comment type="caution">
    <text evidence="18">The sequence shown here is derived from an EMBL/GenBank/DDBJ whole genome shotgun (WGS) entry which is preliminary data.</text>
</comment>
<gene>
    <name evidence="18" type="ORF">C5745_07970</name>
</gene>
<dbReference type="InterPro" id="IPR011006">
    <property type="entry name" value="CheY-like_superfamily"/>
</dbReference>
<evidence type="ECO:0000313" key="18">
    <source>
        <dbReference type="EMBL" id="PRD47840.1"/>
    </source>
</evidence>
<keyword evidence="14" id="KW-0732">Signal</keyword>
<proteinExistence type="predicted"/>
<keyword evidence="13" id="KW-1133">Transmembrane helix</keyword>
<evidence type="ECO:0000259" key="15">
    <source>
        <dbReference type="PROSITE" id="PS01124"/>
    </source>
</evidence>
<evidence type="ECO:0000256" key="11">
    <source>
        <dbReference type="ARBA" id="ARBA00023163"/>
    </source>
</evidence>
<dbReference type="SMART" id="SM00388">
    <property type="entry name" value="HisKA"/>
    <property type="match status" value="1"/>
</dbReference>
<dbReference type="Gene3D" id="1.10.287.130">
    <property type="match status" value="1"/>
</dbReference>
<dbReference type="PROSITE" id="PS50110">
    <property type="entry name" value="RESPONSE_REGULATORY"/>
    <property type="match status" value="1"/>
</dbReference>
<dbReference type="PANTHER" id="PTHR43547:SF2">
    <property type="entry name" value="HYBRID SIGNAL TRANSDUCTION HISTIDINE KINASE C"/>
    <property type="match status" value="1"/>
</dbReference>
<dbReference type="SUPFAM" id="SSF52172">
    <property type="entry name" value="CheY-like"/>
    <property type="match status" value="1"/>
</dbReference>
<reference evidence="18 19" key="1">
    <citation type="submission" date="2018-02" db="EMBL/GenBank/DDBJ databases">
        <title>The draft genome of Sphingobacterium sp. 5JN-11.</title>
        <authorList>
            <person name="Liu L."/>
            <person name="Li L."/>
            <person name="Liang L."/>
            <person name="Zhang X."/>
            <person name="Wang T."/>
        </authorList>
    </citation>
    <scope>NUCLEOTIDE SEQUENCE [LARGE SCALE GENOMIC DNA]</scope>
    <source>
        <strain evidence="18 19">5JN-11</strain>
    </source>
</reference>
<comment type="catalytic activity">
    <reaction evidence="1">
        <text>ATP + protein L-histidine = ADP + protein N-phospho-L-histidine.</text>
        <dbReference type="EC" id="2.7.13.3"/>
    </reaction>
</comment>
<evidence type="ECO:0000256" key="13">
    <source>
        <dbReference type="SAM" id="Phobius"/>
    </source>
</evidence>
<accession>A0A2S9J505</accession>
<evidence type="ECO:0000259" key="16">
    <source>
        <dbReference type="PROSITE" id="PS50109"/>
    </source>
</evidence>
<evidence type="ECO:0000256" key="14">
    <source>
        <dbReference type="SAM" id="SignalP"/>
    </source>
</evidence>
<dbReference type="Proteomes" id="UP000239711">
    <property type="component" value="Unassembled WGS sequence"/>
</dbReference>
<dbReference type="GO" id="GO:0005524">
    <property type="term" value="F:ATP binding"/>
    <property type="evidence" value="ECO:0007669"/>
    <property type="project" value="UniProtKB-KW"/>
</dbReference>
<dbReference type="FunFam" id="1.10.287.130:FF:000045">
    <property type="entry name" value="Two-component system sensor histidine kinase/response regulator"/>
    <property type="match status" value="1"/>
</dbReference>
<dbReference type="InterPro" id="IPR011123">
    <property type="entry name" value="Y_Y_Y"/>
</dbReference>
<dbReference type="GO" id="GO:0000155">
    <property type="term" value="F:phosphorelay sensor kinase activity"/>
    <property type="evidence" value="ECO:0007669"/>
    <property type="project" value="InterPro"/>
</dbReference>
<dbReference type="OrthoDB" id="9809670at2"/>
<dbReference type="Pfam" id="PF07494">
    <property type="entry name" value="Reg_prop"/>
    <property type="match status" value="2"/>
</dbReference>
<dbReference type="RefSeq" id="WP_105716467.1">
    <property type="nucleotide sequence ID" value="NZ_PVBQ01000005.1"/>
</dbReference>
<dbReference type="PROSITE" id="PS01124">
    <property type="entry name" value="HTH_ARAC_FAMILY_2"/>
    <property type="match status" value="1"/>
</dbReference>
<keyword evidence="19" id="KW-1185">Reference proteome</keyword>
<sequence>MLRVFLLSLFFFCTLVVNGQATRIYDQRDYGFGELSSNLITSVAQDHNGYIWIATEYGLNKFDGVRFVQYLHDVQDSSSISSNHVTILHRDGNSRLWIGCSNGLQYYDDNSEQFIRIKFPDQIAPHIIDILTRADGSLWVATSGWGFFSIDMKGGTAHSLEHVNQLAGGMYGRKLLEDSRHRVWIATDRSGVICISADLQHTRKFSDDEVPFPKGGKYSMTNTSSGDIILAYDSRVVLANKSLSEFTSLTFENERRPTINEMQLAQDGNVVMSSESGGIWHLNLSKRPLLIRQTELPNLDKNYSKASIRTFFQDKESNFWLGWFQRGLVFIPASSRQFEFWRILEVEESDSKKINVITTDQQGHIWYGVEGAGLFKADSTGHILKRYPHLQDIMQVLEDKRGHIWFLSFRRGLGKIDEGGNDAIYMDILPEKQTRTMVLGKNGKLYISTFGNGFVEYDPASSTSRLFTMNDTTNPKGVLGNDWINTILCGQNGLIWLGHHKGISCYDPQTQTFINQWANEDLSEQIVLSLLEDKDENVWIGTYNGLHKIDKRSRKLTSYTTNNGLSSNVISGLGEDKRGNIWCSTFNGINYVNPTEDRIVTYYTGDGLVDRSYNRSVYYQEPEGKIYFGGKQGITSFYPEQVQLTKYTHPVYVTNLYIRNQTIKPGDLSGGKPIYTQSLATANKFYFGNQDDSFTLELSTMDFNSPENIHYEYRLKGFNKTWNTTLPGVNLITYNNLSPGEHELEIRACKFGAYSESKFLTLHIMPPWYRGTLAYLVYLGLFVGILLLIANYLRERRLEKLHAYKLQLFTDISHEIRSPLTLVLSPIDKLIKNAPDANARETLQNMRRNAHRILNLVNQLLDIRKLESGQLKLKFTETNLTDLAIQCAQSFEQQAQERSIAFQVTSGSTYIPVWVDANSLDKILHNLLSNAFKYTPEGGTINVHITSSFTKQNTKQASYAEIAVTDTGPGIPEDDKANIFKRFYQGDNQISGGPQGSGIGLHLTRVLVEKHGGRVSAENRTDRQGSCFRIQIPMGTSHLPKAQVEKVPVENEKNNRKIVLGTPSPIETEVAPIKVVSHKTNFKVLIVDDEKDILRYVSQELQGSYKIISAENGNEAFQLALSQFPDLVISDVSMPDMDGFELVKKLKSNSTTNHIPVILLTAKINHEDRMQGIGLGADAYLTKPFLIDELLMLAENLIKNRMTVKGKYSGAQEQEGKVKTISFKSSDEILMERIVGITNKYLEDPNLNVQLLADEVGLSRVQLHRKVKALTGISTSEFIRNIRLRQAEKLLLEKQMNISQVAYALGFTNQTHFSTLFKKMYGLSPSEYINRHAKQHS</sequence>
<keyword evidence="10" id="KW-0238">DNA-binding</keyword>
<feature type="domain" description="Histidine kinase" evidence="16">
    <location>
        <begin position="811"/>
        <end position="1036"/>
    </location>
</feature>
<dbReference type="FunFam" id="3.30.565.10:FF:000037">
    <property type="entry name" value="Hybrid sensor histidine kinase/response regulator"/>
    <property type="match status" value="1"/>
</dbReference>
<dbReference type="Pfam" id="PF00072">
    <property type="entry name" value="Response_reg"/>
    <property type="match status" value="1"/>
</dbReference>
<dbReference type="Pfam" id="PF02518">
    <property type="entry name" value="HATPase_c"/>
    <property type="match status" value="1"/>
</dbReference>
<keyword evidence="9" id="KW-0805">Transcription regulation</keyword>
<organism evidence="18 19">
    <name type="scientific">Sphingobacterium haloxyli</name>
    <dbReference type="NCBI Taxonomy" id="2100533"/>
    <lineage>
        <taxon>Bacteria</taxon>
        <taxon>Pseudomonadati</taxon>
        <taxon>Bacteroidota</taxon>
        <taxon>Sphingobacteriia</taxon>
        <taxon>Sphingobacteriales</taxon>
        <taxon>Sphingobacteriaceae</taxon>
        <taxon>Sphingobacterium</taxon>
    </lineage>
</organism>
<dbReference type="SUPFAM" id="SSF46689">
    <property type="entry name" value="Homeodomain-like"/>
    <property type="match status" value="1"/>
</dbReference>
<keyword evidence="5" id="KW-0547">Nucleotide-binding</keyword>
<dbReference type="InterPro" id="IPR003594">
    <property type="entry name" value="HATPase_dom"/>
</dbReference>
<dbReference type="Gene3D" id="2.60.40.10">
    <property type="entry name" value="Immunoglobulins"/>
    <property type="match status" value="1"/>
</dbReference>
<evidence type="ECO:0000256" key="1">
    <source>
        <dbReference type="ARBA" id="ARBA00000085"/>
    </source>
</evidence>
<dbReference type="SUPFAM" id="SSF63829">
    <property type="entry name" value="Calcium-dependent phosphotriesterase"/>
    <property type="match status" value="3"/>
</dbReference>
<dbReference type="InterPro" id="IPR015943">
    <property type="entry name" value="WD40/YVTN_repeat-like_dom_sf"/>
</dbReference>
<dbReference type="InterPro" id="IPR013783">
    <property type="entry name" value="Ig-like_fold"/>
</dbReference>
<dbReference type="InterPro" id="IPR018062">
    <property type="entry name" value="HTH_AraC-typ_CS"/>
</dbReference>
<dbReference type="CDD" id="cd00082">
    <property type="entry name" value="HisKA"/>
    <property type="match status" value="1"/>
</dbReference>
<evidence type="ECO:0000256" key="3">
    <source>
        <dbReference type="ARBA" id="ARBA00022553"/>
    </source>
</evidence>
<keyword evidence="8" id="KW-0902">Two-component regulatory system</keyword>
<dbReference type="Gene3D" id="3.30.565.10">
    <property type="entry name" value="Histidine kinase-like ATPase, C-terminal domain"/>
    <property type="match status" value="1"/>
</dbReference>
<dbReference type="Pfam" id="PF00512">
    <property type="entry name" value="HisKA"/>
    <property type="match status" value="1"/>
</dbReference>
<dbReference type="InterPro" id="IPR036890">
    <property type="entry name" value="HATPase_C_sf"/>
</dbReference>
<evidence type="ECO:0000256" key="8">
    <source>
        <dbReference type="ARBA" id="ARBA00023012"/>
    </source>
</evidence>